<evidence type="ECO:0000313" key="8">
    <source>
        <dbReference type="Proteomes" id="UP001596183"/>
    </source>
</evidence>
<dbReference type="InterPro" id="IPR028202">
    <property type="entry name" value="Reductase_C"/>
</dbReference>
<dbReference type="PRINTS" id="PR00411">
    <property type="entry name" value="PNDRDTASEI"/>
</dbReference>
<dbReference type="InterPro" id="IPR016156">
    <property type="entry name" value="FAD/NAD-linked_Rdtase_dimer_sf"/>
</dbReference>
<keyword evidence="8" id="KW-1185">Reference proteome</keyword>
<dbReference type="InterPro" id="IPR036188">
    <property type="entry name" value="FAD/NAD-bd_sf"/>
</dbReference>
<evidence type="ECO:0000256" key="2">
    <source>
        <dbReference type="ARBA" id="ARBA00022630"/>
    </source>
</evidence>
<proteinExistence type="predicted"/>
<feature type="domain" description="Reductase C-terminal" evidence="6">
    <location>
        <begin position="325"/>
        <end position="394"/>
    </location>
</feature>
<dbReference type="RefSeq" id="WP_381207760.1">
    <property type="nucleotide sequence ID" value="NZ_JBHSPC010000018.1"/>
</dbReference>
<dbReference type="InterPro" id="IPR023753">
    <property type="entry name" value="FAD/NAD-binding_dom"/>
</dbReference>
<gene>
    <name evidence="7" type="ORF">ACFP2V_08280</name>
</gene>
<dbReference type="SUPFAM" id="SSF51905">
    <property type="entry name" value="FAD/NAD(P)-binding domain"/>
    <property type="match status" value="2"/>
</dbReference>
<dbReference type="Gene3D" id="3.50.50.60">
    <property type="entry name" value="FAD/NAD(P)-binding domain"/>
    <property type="match status" value="2"/>
</dbReference>
<dbReference type="Proteomes" id="UP001596183">
    <property type="component" value="Unassembled WGS sequence"/>
</dbReference>
<evidence type="ECO:0000313" key="7">
    <source>
        <dbReference type="EMBL" id="MFC5670104.1"/>
    </source>
</evidence>
<name>A0ABW0XKL6_9ACTN</name>
<accession>A0ABW0XKL6</accession>
<sequence>MTVRVSDIVVVGGSVASLRAAETVARQAPHLSLTVVSDEAHVPHERPPLSKVGLEEPFDREALTYPAVARLREQGVTFVLNTRAEGLDVANHRLLTTAGSLEYGALVAATGCEPFVPPVFAGQPDVFTLRRYEDAVGLRAAVSRPGVHVAVVGAGFIGGEFAATLAKAGHRVTVIDLAKQPLGRFGDAVAQEYQALHRAAGVQLRFGAAVTGLGEDGGRRFLLLDDDSRVPADVILVGVGVRPSTAWLEESGVLLDNGIICDATLKAAERVFAAGDAVRWPNPRWGATMRIEHWTNAAEQGRVAGINAVNTVSGEGLVVCGSVPYFWSDQHGVRIQFAGYRTGTEEIVEDRNADGLLVVYRTGDLVTGVLAFERRAQFVKLRAMLRNELPWQQARTVLTPGPAPVG</sequence>
<dbReference type="Gene3D" id="3.30.390.30">
    <property type="match status" value="1"/>
</dbReference>
<protein>
    <submittedName>
        <fullName evidence="7">NAD(P)/FAD-dependent oxidoreductase</fullName>
    </submittedName>
</protein>
<evidence type="ECO:0000256" key="4">
    <source>
        <dbReference type="ARBA" id="ARBA00023002"/>
    </source>
</evidence>
<dbReference type="PANTHER" id="PTHR43557:SF2">
    <property type="entry name" value="RIESKE DOMAIN-CONTAINING PROTEIN-RELATED"/>
    <property type="match status" value="1"/>
</dbReference>
<keyword evidence="2" id="KW-0285">Flavoprotein</keyword>
<comment type="caution">
    <text evidence="7">The sequence shown here is derived from an EMBL/GenBank/DDBJ whole genome shotgun (WGS) entry which is preliminary data.</text>
</comment>
<keyword evidence="3" id="KW-0274">FAD</keyword>
<comment type="cofactor">
    <cofactor evidence="1">
        <name>FAD</name>
        <dbReference type="ChEBI" id="CHEBI:57692"/>
    </cofactor>
</comment>
<feature type="domain" description="FAD/NAD(P)-binding" evidence="5">
    <location>
        <begin position="7"/>
        <end position="301"/>
    </location>
</feature>
<dbReference type="Pfam" id="PF07992">
    <property type="entry name" value="Pyr_redox_2"/>
    <property type="match status" value="1"/>
</dbReference>
<organism evidence="7 8">
    <name type="scientific">Streptomyces incanus</name>
    <dbReference type="NCBI Taxonomy" id="887453"/>
    <lineage>
        <taxon>Bacteria</taxon>
        <taxon>Bacillati</taxon>
        <taxon>Actinomycetota</taxon>
        <taxon>Actinomycetes</taxon>
        <taxon>Kitasatosporales</taxon>
        <taxon>Streptomycetaceae</taxon>
        <taxon>Streptomyces</taxon>
    </lineage>
</organism>
<evidence type="ECO:0000256" key="1">
    <source>
        <dbReference type="ARBA" id="ARBA00001974"/>
    </source>
</evidence>
<reference evidence="8" key="1">
    <citation type="journal article" date="2019" name="Int. J. Syst. Evol. Microbiol.">
        <title>The Global Catalogue of Microorganisms (GCM) 10K type strain sequencing project: providing services to taxonomists for standard genome sequencing and annotation.</title>
        <authorList>
            <consortium name="The Broad Institute Genomics Platform"/>
            <consortium name="The Broad Institute Genome Sequencing Center for Infectious Disease"/>
            <person name="Wu L."/>
            <person name="Ma J."/>
        </authorList>
    </citation>
    <scope>NUCLEOTIDE SEQUENCE [LARGE SCALE GENOMIC DNA]</scope>
    <source>
        <strain evidence="8">JCM 13852</strain>
    </source>
</reference>
<dbReference type="SUPFAM" id="SSF55424">
    <property type="entry name" value="FAD/NAD-linked reductases, dimerisation (C-terminal) domain"/>
    <property type="match status" value="1"/>
</dbReference>
<dbReference type="Pfam" id="PF14759">
    <property type="entry name" value="Reductase_C"/>
    <property type="match status" value="1"/>
</dbReference>
<dbReference type="InterPro" id="IPR050446">
    <property type="entry name" value="FAD-oxidoreductase/Apoptosis"/>
</dbReference>
<dbReference type="PRINTS" id="PR00368">
    <property type="entry name" value="FADPNR"/>
</dbReference>
<keyword evidence="4" id="KW-0560">Oxidoreductase</keyword>
<dbReference type="EMBL" id="JBHSPC010000018">
    <property type="protein sequence ID" value="MFC5670104.1"/>
    <property type="molecule type" value="Genomic_DNA"/>
</dbReference>
<evidence type="ECO:0000259" key="6">
    <source>
        <dbReference type="Pfam" id="PF14759"/>
    </source>
</evidence>
<evidence type="ECO:0000259" key="5">
    <source>
        <dbReference type="Pfam" id="PF07992"/>
    </source>
</evidence>
<evidence type="ECO:0000256" key="3">
    <source>
        <dbReference type="ARBA" id="ARBA00022827"/>
    </source>
</evidence>
<dbReference type="PANTHER" id="PTHR43557">
    <property type="entry name" value="APOPTOSIS-INDUCING FACTOR 1"/>
    <property type="match status" value="1"/>
</dbReference>